<name>A0A6L8TA97_9FIRM</name>
<sequence>MKTVAGQQLLKDKIAVTLPIKMTPDEVKKLSADTSKGEYNDAENMWYFYDATYEITNNAKFTMPKAA</sequence>
<evidence type="ECO:0000313" key="2">
    <source>
        <dbReference type="Proteomes" id="UP000477285"/>
    </source>
</evidence>
<dbReference type="OrthoDB" id="2106732at2"/>
<dbReference type="RefSeq" id="WP_008705781.1">
    <property type="nucleotide sequence ID" value="NZ_AP031426.1"/>
</dbReference>
<dbReference type="AlphaFoldDB" id="A0A6L8TA97"/>
<accession>A0A6L8TA97</accession>
<protein>
    <submittedName>
        <fullName evidence="1">Uncharacterized protein</fullName>
    </submittedName>
</protein>
<gene>
    <name evidence="1" type="ORF">GT728_19825</name>
</gene>
<evidence type="ECO:0000313" key="1">
    <source>
        <dbReference type="EMBL" id="MZL35361.1"/>
    </source>
</evidence>
<reference evidence="1 2" key="1">
    <citation type="journal article" date="2019" name="Nat. Med.">
        <title>A library of human gut bacterial isolates paired with longitudinal multiomics data enables mechanistic microbiome research.</title>
        <authorList>
            <person name="Poyet M."/>
            <person name="Groussin M."/>
            <person name="Gibbons S.M."/>
            <person name="Avila-Pacheco J."/>
            <person name="Jiang X."/>
            <person name="Kearney S.M."/>
            <person name="Perrotta A.R."/>
            <person name="Berdy B."/>
            <person name="Zhao S."/>
            <person name="Lieberman T.D."/>
            <person name="Swanson P.K."/>
            <person name="Smith M."/>
            <person name="Roesemann S."/>
            <person name="Alexander J.E."/>
            <person name="Rich S.A."/>
            <person name="Livny J."/>
            <person name="Vlamakis H."/>
            <person name="Clish C."/>
            <person name="Bullock K."/>
            <person name="Deik A."/>
            <person name="Scott J."/>
            <person name="Pierce K.A."/>
            <person name="Xavier R.J."/>
            <person name="Alm E.J."/>
        </authorList>
    </citation>
    <scope>NUCLEOTIDE SEQUENCE [LARGE SCALE GENOMIC DNA]</scope>
    <source>
        <strain evidence="1 2">BIOML-A1</strain>
    </source>
</reference>
<dbReference type="Proteomes" id="UP000477285">
    <property type="component" value="Unassembled WGS sequence"/>
</dbReference>
<organism evidence="1 2">
    <name type="scientific">Blautia wexlerae</name>
    <dbReference type="NCBI Taxonomy" id="418240"/>
    <lineage>
        <taxon>Bacteria</taxon>
        <taxon>Bacillati</taxon>
        <taxon>Bacillota</taxon>
        <taxon>Clostridia</taxon>
        <taxon>Lachnospirales</taxon>
        <taxon>Lachnospiraceae</taxon>
        <taxon>Blautia</taxon>
    </lineage>
</organism>
<dbReference type="EMBL" id="WWVQ01000090">
    <property type="protein sequence ID" value="MZL35361.1"/>
    <property type="molecule type" value="Genomic_DNA"/>
</dbReference>
<comment type="caution">
    <text evidence="1">The sequence shown here is derived from an EMBL/GenBank/DDBJ whole genome shotgun (WGS) entry which is preliminary data.</text>
</comment>
<proteinExistence type="predicted"/>